<evidence type="ECO:0000256" key="1">
    <source>
        <dbReference type="ARBA" id="ARBA00022741"/>
    </source>
</evidence>
<dbReference type="GO" id="GO:0140664">
    <property type="term" value="F:ATP-dependent DNA damage sensor activity"/>
    <property type="evidence" value="ECO:0007669"/>
    <property type="project" value="InterPro"/>
</dbReference>
<dbReference type="InterPro" id="IPR036187">
    <property type="entry name" value="DNA_mismatch_repair_MutS_sf"/>
</dbReference>
<dbReference type="InterPro" id="IPR045076">
    <property type="entry name" value="MutS"/>
</dbReference>
<keyword evidence="2" id="KW-0067">ATP-binding</keyword>
<feature type="transmembrane region" description="Helical" evidence="5">
    <location>
        <begin position="51"/>
        <end position="69"/>
    </location>
</feature>
<dbReference type="PATRIC" id="fig|1346330.5.peg.290"/>
<accession>U2J826</accession>
<dbReference type="AlphaFoldDB" id="U2J826"/>
<evidence type="ECO:0000256" key="3">
    <source>
        <dbReference type="ARBA" id="ARBA00023125"/>
    </source>
</evidence>
<evidence type="ECO:0000256" key="4">
    <source>
        <dbReference type="SAM" id="Coils"/>
    </source>
</evidence>
<reference evidence="7 8" key="1">
    <citation type="journal article" date="2013" name="Genome Announc.">
        <title>The Draft Genome Sequence of Sphingomonas paucimobilis Strain HER1398 (Proteobacteria), Host to the Giant PAU Phage, Indicates That It Is a Member of the Genus Sphingobacterium (Bacteroidetes).</title>
        <authorList>
            <person name="White R.A.III."/>
            <person name="Suttle C.A."/>
        </authorList>
    </citation>
    <scope>NUCLEOTIDE SEQUENCE [LARGE SCALE GENOMIC DNA]</scope>
    <source>
        <strain evidence="7 8">HER1398</strain>
    </source>
</reference>
<evidence type="ECO:0000313" key="8">
    <source>
        <dbReference type="Proteomes" id="UP000016584"/>
    </source>
</evidence>
<protein>
    <recommendedName>
        <fullName evidence="6">DNA mismatch repair proteins mutS family domain-containing protein</fullName>
    </recommendedName>
</protein>
<dbReference type="GO" id="GO:0030983">
    <property type="term" value="F:mismatched DNA binding"/>
    <property type="evidence" value="ECO:0007669"/>
    <property type="project" value="InterPro"/>
</dbReference>
<feature type="transmembrane region" description="Helical" evidence="5">
    <location>
        <begin position="28"/>
        <end position="45"/>
    </location>
</feature>
<dbReference type="Proteomes" id="UP000016584">
    <property type="component" value="Unassembled WGS sequence"/>
</dbReference>
<dbReference type="PANTHER" id="PTHR11361:SF99">
    <property type="entry name" value="DNA MISMATCH REPAIR PROTEIN"/>
    <property type="match status" value="1"/>
</dbReference>
<dbReference type="OrthoDB" id="1097361at2"/>
<keyword evidence="5" id="KW-0812">Transmembrane</keyword>
<gene>
    <name evidence="7" type="ORF">M472_20045</name>
</gene>
<evidence type="ECO:0000259" key="6">
    <source>
        <dbReference type="SMART" id="SM00534"/>
    </source>
</evidence>
<sequence length="600" mass="67553">MRELYQDNIQRAEIELSSLEKKINKNSLLRLAVILVGGAALFKIFQWNNIWLLLVVVLMIVLSFAYLVLRQSRLEKAKADAQAFLRINKNEVALGEGKSNIYNEGEAHDEGKHPYVSDLDIFGAKSLFAKVNRAATPDGVERLVSWFVKPTSKEEILLRQQGSTELRDKGEWIQQLQTKLLFNLGQTTNIRVFLSRYLQDGGLDFGSVLLRTYVPIAPYLFVAGVLFSLLVFPIWNILLLLGLIHLGWTLALAGKVSHFSSRIDKIGATLIAYSDAVKMIEEEHFSSKMNQNLQQNLKTEQQENLSVAFRRLGTLVDKLDARNNILIGSLLNIVFLWDFKQVMAIVRWKKSYEGNILNTFNIMADFEALISLAVLQRNHPQWTVPVILDDVNKDSIVANKLNHPLIPIDKAVANDYSSEDHRIALITGSNMAGKSTFLRTLGINAVLAYAGAVVCADRFELPIYRMVSYMRIKDDLNESTSTFKAELDRMKFILDLVAAETDTFVLIDEMLRGTNSVDKYLGSRAIIKKLIAMGGRGMVATHDLQLASLQDDYPGILKNYHFDIQVEQGEMLFDYKLKDGKCTVFNASLLLKGIGVEVGN</sequence>
<keyword evidence="4" id="KW-0175">Coiled coil</keyword>
<organism evidence="7 8">
    <name type="scientific">Sphingobacterium paucimobilis HER1398</name>
    <dbReference type="NCBI Taxonomy" id="1346330"/>
    <lineage>
        <taxon>Bacteria</taxon>
        <taxon>Pseudomonadati</taxon>
        <taxon>Bacteroidota</taxon>
        <taxon>Sphingobacteriia</taxon>
        <taxon>Sphingobacteriales</taxon>
        <taxon>Sphingobacteriaceae</taxon>
        <taxon>Sphingobacterium</taxon>
    </lineage>
</organism>
<dbReference type="GO" id="GO:0006298">
    <property type="term" value="P:mismatch repair"/>
    <property type="evidence" value="ECO:0007669"/>
    <property type="project" value="InterPro"/>
</dbReference>
<dbReference type="SUPFAM" id="SSF48334">
    <property type="entry name" value="DNA repair protein MutS, domain III"/>
    <property type="match status" value="1"/>
</dbReference>
<keyword evidence="5" id="KW-1133">Transmembrane helix</keyword>
<dbReference type="RefSeq" id="WP_021068485.1">
    <property type="nucleotide sequence ID" value="NZ_ATDL01000003.1"/>
</dbReference>
<feature type="coiled-coil region" evidence="4">
    <location>
        <begin position="2"/>
        <end position="29"/>
    </location>
</feature>
<evidence type="ECO:0000256" key="2">
    <source>
        <dbReference type="ARBA" id="ARBA00022840"/>
    </source>
</evidence>
<keyword evidence="1" id="KW-0547">Nucleotide-binding</keyword>
<evidence type="ECO:0000256" key="5">
    <source>
        <dbReference type="SAM" id="Phobius"/>
    </source>
</evidence>
<keyword evidence="8" id="KW-1185">Reference proteome</keyword>
<dbReference type="Pfam" id="PF00488">
    <property type="entry name" value="MutS_V"/>
    <property type="match status" value="1"/>
</dbReference>
<dbReference type="SMART" id="SM00534">
    <property type="entry name" value="MUTSac"/>
    <property type="match status" value="1"/>
</dbReference>
<keyword evidence="3" id="KW-0238">DNA-binding</keyword>
<dbReference type="GO" id="GO:0005524">
    <property type="term" value="F:ATP binding"/>
    <property type="evidence" value="ECO:0007669"/>
    <property type="project" value="UniProtKB-KW"/>
</dbReference>
<comment type="caution">
    <text evidence="7">The sequence shown here is derived from an EMBL/GenBank/DDBJ whole genome shotgun (WGS) entry which is preliminary data.</text>
</comment>
<evidence type="ECO:0000313" key="7">
    <source>
        <dbReference type="EMBL" id="ERJ61044.1"/>
    </source>
</evidence>
<dbReference type="GO" id="GO:0005829">
    <property type="term" value="C:cytosol"/>
    <property type="evidence" value="ECO:0007669"/>
    <property type="project" value="TreeGrafter"/>
</dbReference>
<dbReference type="SUPFAM" id="SSF52540">
    <property type="entry name" value="P-loop containing nucleoside triphosphate hydrolases"/>
    <property type="match status" value="1"/>
</dbReference>
<dbReference type="InterPro" id="IPR027417">
    <property type="entry name" value="P-loop_NTPase"/>
</dbReference>
<dbReference type="eggNOG" id="COG0249">
    <property type="taxonomic scope" value="Bacteria"/>
</dbReference>
<dbReference type="Gene3D" id="3.40.50.300">
    <property type="entry name" value="P-loop containing nucleotide triphosphate hydrolases"/>
    <property type="match status" value="1"/>
</dbReference>
<dbReference type="EMBL" id="ATDL01000003">
    <property type="protein sequence ID" value="ERJ61044.1"/>
    <property type="molecule type" value="Genomic_DNA"/>
</dbReference>
<dbReference type="PANTHER" id="PTHR11361">
    <property type="entry name" value="DNA MISMATCH REPAIR PROTEIN MUTS FAMILY MEMBER"/>
    <property type="match status" value="1"/>
</dbReference>
<name>U2J826_9SPHI</name>
<feature type="domain" description="DNA mismatch repair proteins mutS family" evidence="6">
    <location>
        <begin position="421"/>
        <end position="592"/>
    </location>
</feature>
<proteinExistence type="predicted"/>
<dbReference type="STRING" id="1346330.M472_20045"/>
<feature type="transmembrane region" description="Helical" evidence="5">
    <location>
        <begin position="219"/>
        <end position="248"/>
    </location>
</feature>
<dbReference type="InterPro" id="IPR000432">
    <property type="entry name" value="DNA_mismatch_repair_MutS_C"/>
</dbReference>
<keyword evidence="5" id="KW-0472">Membrane</keyword>